<dbReference type="RefSeq" id="YP_009124801.1">
    <property type="nucleotide sequence ID" value="NC_026590.1"/>
</dbReference>
<evidence type="ECO:0000313" key="1">
    <source>
        <dbReference type="EMBL" id="AID58878.1"/>
    </source>
</evidence>
<sequence>MSVEQEIKDGIRRLLVEKGQKVLIEEWGGVSPYGWTDYDAWEHADECHWVIPEGVVVEEVSYDMFDGTFTSNKNEVGLNATGCRCACGKYTDVTLRYVGALGEAIRSIIGYDPSSQVRL</sequence>
<proteinExistence type="predicted"/>
<dbReference type="Proteomes" id="UP000027491">
    <property type="component" value="Segment"/>
</dbReference>
<evidence type="ECO:0000313" key="2">
    <source>
        <dbReference type="Proteomes" id="UP000027491"/>
    </source>
</evidence>
<reference evidence="1 2" key="1">
    <citation type="submission" date="2014-03" db="EMBL/GenBank/DDBJ databases">
        <authorList>
            <person name="Yoder B.A."/>
            <person name="Colicchio M.A."/>
            <person name="Schafer C.E."/>
            <person name="Abrahim M.R."/>
            <person name="Adkins N.L."/>
            <person name="Burke K.A."/>
            <person name="Churilla B.M."/>
            <person name="Cohen K.L."/>
            <person name="Fasoranti T.O."/>
            <person name="Genkil J.S."/>
            <person name="Kramer Z.J."/>
            <person name="Prout A.K."/>
            <person name="Schwarz A.G."/>
            <person name="Tish M."/>
            <person name="Vispute N."/>
            <person name="Wilkes K.E."/>
            <person name="Williams C.R."/>
            <person name="Xiao X."/>
            <person name="Yu V.J."/>
            <person name="Lapin J.S."/>
            <person name="Ott C.T."/>
            <person name="Walburn T.D."/>
            <person name="Bradley K.W."/>
            <person name="Clarke D.Q."/>
            <person name="Lewis M.F."/>
            <person name="Barker L.P."/>
            <person name="Bailey C."/>
            <person name="Asai D.J."/>
            <person name="Bowman C.A."/>
            <person name="Russell D.A."/>
            <person name="Pope W.H."/>
            <person name="Jacobs-Sera D."/>
            <person name="Hendrix R.W."/>
            <person name="Hatfull G.F."/>
        </authorList>
    </citation>
    <scope>NUCLEOTIDE SEQUENCE [LARGE SCALE GENOMIC DNA]</scope>
</reference>
<name>A0A068F3G2_9CAUD</name>
<protein>
    <submittedName>
        <fullName evidence="1">Uncharacterized protein</fullName>
    </submittedName>
</protein>
<dbReference type="GeneID" id="23679565"/>
<accession>A0A068F3G2</accession>
<dbReference type="KEGG" id="vg:23679565"/>
<gene>
    <name evidence="1" type="primary">59</name>
    <name evidence="1" type="ORF">PBI_GAIA_59</name>
</gene>
<dbReference type="EMBL" id="KJ567043">
    <property type="protein sequence ID" value="AID58878.1"/>
    <property type="molecule type" value="Genomic_DNA"/>
</dbReference>
<keyword evidence="2" id="KW-1185">Reference proteome</keyword>
<organism evidence="1 2">
    <name type="scientific">Mycobacterium phage Gaia</name>
    <dbReference type="NCBI Taxonomy" id="1486472"/>
    <lineage>
        <taxon>Viruses</taxon>
        <taxon>Duplodnaviria</taxon>
        <taxon>Heunggongvirae</taxon>
        <taxon>Uroviricota</taxon>
        <taxon>Caudoviricetes</taxon>
        <taxon>Gaiavirus</taxon>
        <taxon>Gaiavirus gaia</taxon>
    </lineage>
</organism>